<dbReference type="EMBL" id="PKPP01019353">
    <property type="protein sequence ID" value="PWA35794.1"/>
    <property type="molecule type" value="Genomic_DNA"/>
</dbReference>
<evidence type="ECO:0000313" key="2">
    <source>
        <dbReference type="Proteomes" id="UP000245207"/>
    </source>
</evidence>
<dbReference type="AlphaFoldDB" id="A0A2U1KG78"/>
<dbReference type="OrthoDB" id="5595609at2759"/>
<protein>
    <submittedName>
        <fullName evidence="1">Uncharacterized protein</fullName>
    </submittedName>
</protein>
<proteinExistence type="predicted"/>
<sequence length="107" mass="12168">MNVDATAVKPYDVIKETAPVNEETSAQVIGDTTAPVVQETNPNVVPENDDEASLKRRYDDYWQAQYNAVYRPPRRTSQRLSMNNYNRKVIQEYAGQGLTPDEAFDVE</sequence>
<comment type="caution">
    <text evidence="1">The sequence shown here is derived from an EMBL/GenBank/DDBJ whole genome shotgun (WGS) entry which is preliminary data.</text>
</comment>
<reference evidence="1 2" key="1">
    <citation type="journal article" date="2018" name="Mol. Plant">
        <title>The genome of Artemisia annua provides insight into the evolution of Asteraceae family and artemisinin biosynthesis.</title>
        <authorList>
            <person name="Shen Q."/>
            <person name="Zhang L."/>
            <person name="Liao Z."/>
            <person name="Wang S."/>
            <person name="Yan T."/>
            <person name="Shi P."/>
            <person name="Liu M."/>
            <person name="Fu X."/>
            <person name="Pan Q."/>
            <person name="Wang Y."/>
            <person name="Lv Z."/>
            <person name="Lu X."/>
            <person name="Zhang F."/>
            <person name="Jiang W."/>
            <person name="Ma Y."/>
            <person name="Chen M."/>
            <person name="Hao X."/>
            <person name="Li L."/>
            <person name="Tang Y."/>
            <person name="Lv G."/>
            <person name="Zhou Y."/>
            <person name="Sun X."/>
            <person name="Brodelius P.E."/>
            <person name="Rose J.K.C."/>
            <person name="Tang K."/>
        </authorList>
    </citation>
    <scope>NUCLEOTIDE SEQUENCE [LARGE SCALE GENOMIC DNA]</scope>
    <source>
        <strain evidence="2">cv. Huhao1</strain>
        <tissue evidence="1">Leaf</tissue>
    </source>
</reference>
<keyword evidence="2" id="KW-1185">Reference proteome</keyword>
<dbReference type="Proteomes" id="UP000245207">
    <property type="component" value="Unassembled WGS sequence"/>
</dbReference>
<gene>
    <name evidence="1" type="ORF">CTI12_AA605620</name>
</gene>
<organism evidence="1 2">
    <name type="scientific">Artemisia annua</name>
    <name type="common">Sweet wormwood</name>
    <dbReference type="NCBI Taxonomy" id="35608"/>
    <lineage>
        <taxon>Eukaryota</taxon>
        <taxon>Viridiplantae</taxon>
        <taxon>Streptophyta</taxon>
        <taxon>Embryophyta</taxon>
        <taxon>Tracheophyta</taxon>
        <taxon>Spermatophyta</taxon>
        <taxon>Magnoliopsida</taxon>
        <taxon>eudicotyledons</taxon>
        <taxon>Gunneridae</taxon>
        <taxon>Pentapetalae</taxon>
        <taxon>asterids</taxon>
        <taxon>campanulids</taxon>
        <taxon>Asterales</taxon>
        <taxon>Asteraceae</taxon>
        <taxon>Asteroideae</taxon>
        <taxon>Anthemideae</taxon>
        <taxon>Artemisiinae</taxon>
        <taxon>Artemisia</taxon>
    </lineage>
</organism>
<name>A0A2U1KG78_ARTAN</name>
<accession>A0A2U1KG78</accession>
<evidence type="ECO:0000313" key="1">
    <source>
        <dbReference type="EMBL" id="PWA35794.1"/>
    </source>
</evidence>